<dbReference type="InterPro" id="IPR014001">
    <property type="entry name" value="Helicase_ATP-bd"/>
</dbReference>
<keyword evidence="4 12" id="KW-0347">Helicase</keyword>
<dbReference type="InterPro" id="IPR011545">
    <property type="entry name" value="DEAD/DEAH_box_helicase_dom"/>
</dbReference>
<evidence type="ECO:0000256" key="6">
    <source>
        <dbReference type="ARBA" id="ARBA00023125"/>
    </source>
</evidence>
<evidence type="ECO:0000313" key="13">
    <source>
        <dbReference type="Proteomes" id="UP000031552"/>
    </source>
</evidence>
<dbReference type="Proteomes" id="UP000031552">
    <property type="component" value="Unassembled WGS sequence"/>
</dbReference>
<keyword evidence="3 12" id="KW-0378">Hydrolase</keyword>
<dbReference type="SMART" id="SM00487">
    <property type="entry name" value="DEXDc"/>
    <property type="match status" value="1"/>
</dbReference>
<evidence type="ECO:0000256" key="5">
    <source>
        <dbReference type="ARBA" id="ARBA00022840"/>
    </source>
</evidence>
<dbReference type="PROSITE" id="PS51194">
    <property type="entry name" value="HELICASE_CTER"/>
    <property type="match status" value="1"/>
</dbReference>
<keyword evidence="6" id="KW-0238">DNA-binding</keyword>
<evidence type="ECO:0000256" key="2">
    <source>
        <dbReference type="ARBA" id="ARBA00022763"/>
    </source>
</evidence>
<dbReference type="GO" id="GO:0003677">
    <property type="term" value="F:DNA binding"/>
    <property type="evidence" value="ECO:0007669"/>
    <property type="project" value="UniProtKB-KW"/>
</dbReference>
<evidence type="ECO:0000256" key="3">
    <source>
        <dbReference type="ARBA" id="ARBA00022801"/>
    </source>
</evidence>
<dbReference type="GO" id="GO:0016887">
    <property type="term" value="F:ATP hydrolysis activity"/>
    <property type="evidence" value="ECO:0007669"/>
    <property type="project" value="TreeGrafter"/>
</dbReference>
<dbReference type="GO" id="GO:0005524">
    <property type="term" value="F:ATP binding"/>
    <property type="evidence" value="ECO:0007669"/>
    <property type="project" value="UniProtKB-KW"/>
</dbReference>
<dbReference type="eggNOG" id="COG1201">
    <property type="taxonomic scope" value="Bacteria"/>
</dbReference>
<evidence type="ECO:0000256" key="7">
    <source>
        <dbReference type="ARBA" id="ARBA00023204"/>
    </source>
</evidence>
<dbReference type="InterPro" id="IPR001650">
    <property type="entry name" value="Helicase_C-like"/>
</dbReference>
<dbReference type="PANTHER" id="PTHR47962:SF3">
    <property type="entry name" value="LARGE ATP-DEPENDENT HELICASE-RELATED PROTEIN"/>
    <property type="match status" value="1"/>
</dbReference>
<name>A0A090D0F3_9BACT</name>
<reference evidence="12" key="1">
    <citation type="submission" date="2013-12" db="EMBL/GenBank/DDBJ databases">
        <authorList>
            <person name="Linke B."/>
        </authorList>
    </citation>
    <scope>NUCLEOTIDE SEQUENCE [LARGE SCALE GENOMIC DNA]</scope>
    <source>
        <strain evidence="12">CRIB-18</strain>
    </source>
</reference>
<dbReference type="Pfam" id="PF19306">
    <property type="entry name" value="WHD_Lhr"/>
    <property type="match status" value="1"/>
</dbReference>
<dbReference type="RefSeq" id="WP_041018576.1">
    <property type="nucleotide sequence ID" value="NZ_CCEJ010000012.1"/>
</dbReference>
<dbReference type="EMBL" id="CCEJ010000012">
    <property type="protein sequence ID" value="CDR35017.1"/>
    <property type="molecule type" value="Genomic_DNA"/>
</dbReference>
<evidence type="ECO:0000256" key="1">
    <source>
        <dbReference type="ARBA" id="ARBA00022741"/>
    </source>
</evidence>
<protein>
    <submittedName>
        <fullName evidence="12">ATP-dependent helicase</fullName>
        <ecNumber evidence="12">3.6.1.-</ecNumber>
    </submittedName>
</protein>
<dbReference type="PIRSF" id="PIRSF037307">
    <property type="entry name" value="Lhr-like_helic_prd"/>
    <property type="match status" value="1"/>
</dbReference>
<dbReference type="OrthoDB" id="9774462at2"/>
<feature type="domain" description="Helicase C-terminal" evidence="11">
    <location>
        <begin position="232"/>
        <end position="394"/>
    </location>
</feature>
<dbReference type="InterPro" id="IPR052511">
    <property type="entry name" value="ATP-dep_Helicase"/>
</dbReference>
<evidence type="ECO:0000259" key="10">
    <source>
        <dbReference type="PROSITE" id="PS51192"/>
    </source>
</evidence>
<sequence length="801" mass="90224">MKIATAYFSKKNYRPFPFQEETWNAMEKGLSGLVSIATGSGKTYAVYFGALEKAIHEPYEGLQILYISPLRSLTRDVEKALMDPIKTLSLPLTIESRTSDTASKIKSKQLRVLPNILITTPESLSLLLSHDSDSFKGLQTIIIDEWHELLGTKRGVLLELSLAHLRRVSPKVSTWAISATIGNLEEAAQIAVGAKNPYSLISKNVARALECQIILPDELKEMPLTGRYGLRLFPYVIPYLDPESTTIIFVNTRAQAESWFRAISEFEKGWKKITALHHSALDREVREEVETKAKSGDLSFIIATSSLDLGIDFPSVDKVIQIGSPKSVSRLLQRAGRSRHRPNEPSHILLLPTHALEVIEIKSLIQAVTKNKIEKREPLTQNFDVLVQHLTTLALGSGLDPHLGFEEALSTHAFKDLTKEEFEECLDFLIRGGKSLKAYPDYKKIHLENGLLKVKEKQIATRHRLSIGTIQSEASASVRMVKGKNVGSLEESFISQLAPGEHFSLGGVAYQLIRYKDLVATVRLSKNPKLIHTPIWGGGLLPFSKTAASELKLVLDDFATKKSRDDSITTKILEWQEKISTVPKKEEFLVEEIKTRDGWHLFFYPLLGRKTHEALALLFSYRLTHLFETTLSFAANDFGFEILSSKKLEIDEKKIKELCSLDSALLDLEKSVHLSEIAKVKFREIARISGLVFTGYPGGFSKSLRQLQASSSLLFDVFTKYDPEQFLLKQAYFEAKLEKLGLDDFLEDLKSINELTIKHIELKKLSLFSLPLYAELDLGRLSSEDIFKRIETIRKGWRKSA</sequence>
<dbReference type="PANTHER" id="PTHR47962">
    <property type="entry name" value="ATP-DEPENDENT HELICASE LHR-RELATED-RELATED"/>
    <property type="match status" value="1"/>
</dbReference>
<dbReference type="InterPro" id="IPR026362">
    <property type="entry name" value="DEXH_lig_assoc"/>
</dbReference>
<dbReference type="InterPro" id="IPR045628">
    <property type="entry name" value="Lhr_WH_dom"/>
</dbReference>
<evidence type="ECO:0000256" key="4">
    <source>
        <dbReference type="ARBA" id="ARBA00022806"/>
    </source>
</evidence>
<gene>
    <name evidence="12" type="ORF">CSEC_2211</name>
</gene>
<dbReference type="SUPFAM" id="SSF52540">
    <property type="entry name" value="P-loop containing nucleoside triphosphate hydrolases"/>
    <property type="match status" value="1"/>
</dbReference>
<dbReference type="GO" id="GO:0004386">
    <property type="term" value="F:helicase activity"/>
    <property type="evidence" value="ECO:0007669"/>
    <property type="project" value="UniProtKB-KW"/>
</dbReference>
<dbReference type="NCBIfam" id="TIGR04121">
    <property type="entry name" value="DEXH_lig_assoc"/>
    <property type="match status" value="1"/>
</dbReference>
<dbReference type="Gene3D" id="3.40.50.300">
    <property type="entry name" value="P-loop containing nucleotide triphosphate hydrolases"/>
    <property type="match status" value="2"/>
</dbReference>
<keyword evidence="1" id="KW-0547">Nucleotide-binding</keyword>
<reference evidence="12" key="2">
    <citation type="submission" date="2014-09" db="EMBL/GenBank/DDBJ databases">
        <title>Criblamydia sequanensis harbors a mega-plasmid encoding arsenite resistance.</title>
        <authorList>
            <person name="Bertelli C."/>
            <person name="Goesmann A."/>
            <person name="Greub G."/>
        </authorList>
    </citation>
    <scope>NUCLEOTIDE SEQUENCE [LARGE SCALE GENOMIC DNA]</scope>
    <source>
        <strain evidence="12">CRIB-18</strain>
    </source>
</reference>
<keyword evidence="8" id="KW-0413">Isomerase</keyword>
<keyword evidence="7" id="KW-0234">DNA repair</keyword>
<dbReference type="Pfam" id="PF00270">
    <property type="entry name" value="DEAD"/>
    <property type="match status" value="1"/>
</dbReference>
<dbReference type="EC" id="3.6.1.-" evidence="12"/>
<evidence type="ECO:0000256" key="9">
    <source>
        <dbReference type="ARBA" id="ARBA00093467"/>
    </source>
</evidence>
<feature type="domain" description="Helicase ATP-binding" evidence="10">
    <location>
        <begin position="23"/>
        <end position="199"/>
    </location>
</feature>
<organism evidence="12 13">
    <name type="scientific">Candidatus Criblamydia sequanensis CRIB-18</name>
    <dbReference type="NCBI Taxonomy" id="1437425"/>
    <lineage>
        <taxon>Bacteria</taxon>
        <taxon>Pseudomonadati</taxon>
        <taxon>Chlamydiota</taxon>
        <taxon>Chlamydiia</taxon>
        <taxon>Parachlamydiales</taxon>
        <taxon>Candidatus Criblamydiaceae</taxon>
        <taxon>Candidatus Criblamydia</taxon>
    </lineage>
</organism>
<comment type="caution">
    <text evidence="12">The sequence shown here is derived from an EMBL/GenBank/DDBJ whole genome shotgun (WGS) entry which is preliminary data.</text>
</comment>
<dbReference type="PROSITE" id="PS51192">
    <property type="entry name" value="HELICASE_ATP_BIND_1"/>
    <property type="match status" value="1"/>
</dbReference>
<comment type="similarity">
    <text evidence="9">Belongs to the Lhr helicase family. Lhr-Core subfamily.</text>
</comment>
<dbReference type="SMART" id="SM00490">
    <property type="entry name" value="HELICc"/>
    <property type="match status" value="1"/>
</dbReference>
<keyword evidence="2" id="KW-0227">DNA damage</keyword>
<evidence type="ECO:0000256" key="8">
    <source>
        <dbReference type="ARBA" id="ARBA00023235"/>
    </source>
</evidence>
<dbReference type="InterPro" id="IPR017170">
    <property type="entry name" value="Lhr-like"/>
</dbReference>
<evidence type="ECO:0000259" key="11">
    <source>
        <dbReference type="PROSITE" id="PS51194"/>
    </source>
</evidence>
<keyword evidence="13" id="KW-1185">Reference proteome</keyword>
<dbReference type="AlphaFoldDB" id="A0A090D0F3"/>
<proteinExistence type="inferred from homology"/>
<dbReference type="InterPro" id="IPR013701">
    <property type="entry name" value="Lhr-like_DEAD/DEAH_assoc"/>
</dbReference>
<dbReference type="InterPro" id="IPR027417">
    <property type="entry name" value="P-loop_NTPase"/>
</dbReference>
<evidence type="ECO:0000313" key="12">
    <source>
        <dbReference type="EMBL" id="CDR35017.1"/>
    </source>
</evidence>
<accession>A0A090D0F3</accession>
<keyword evidence="5" id="KW-0067">ATP-binding</keyword>
<dbReference type="GO" id="GO:0006281">
    <property type="term" value="P:DNA repair"/>
    <property type="evidence" value="ECO:0007669"/>
    <property type="project" value="UniProtKB-KW"/>
</dbReference>
<dbReference type="Pfam" id="PF00271">
    <property type="entry name" value="Helicase_C"/>
    <property type="match status" value="1"/>
</dbReference>
<dbReference type="STRING" id="1437425.CSEC_2211"/>
<dbReference type="Pfam" id="PF08494">
    <property type="entry name" value="DEAD_assoc"/>
    <property type="match status" value="1"/>
</dbReference>